<proteinExistence type="predicted"/>
<name>E6K3X9_9BACT</name>
<accession>E6K3X9</accession>
<dbReference type="EMBL" id="AEPD01000008">
    <property type="protein sequence ID" value="EFU31729.1"/>
    <property type="molecule type" value="Genomic_DNA"/>
</dbReference>
<evidence type="ECO:0000313" key="1">
    <source>
        <dbReference type="EMBL" id="EFU31729.1"/>
    </source>
</evidence>
<protein>
    <submittedName>
        <fullName evidence="1">Uncharacterized protein</fullName>
    </submittedName>
</protein>
<sequence length="53" mass="5931">MVYLPFFVLGFALKTGYESTGLNIYDGNCASILNAYRQNTLKADSRLPMSAFF</sequence>
<dbReference type="AlphaFoldDB" id="E6K3X9"/>
<gene>
    <name evidence="1" type="ORF">HMPREF6485_0315</name>
</gene>
<comment type="caution">
    <text evidence="1">The sequence shown here is derived from an EMBL/GenBank/DDBJ whole genome shotgun (WGS) entry which is preliminary data.</text>
</comment>
<dbReference type="Proteomes" id="UP000003112">
    <property type="component" value="Unassembled WGS sequence"/>
</dbReference>
<dbReference type="HOGENOM" id="CLU_3064719_0_0_10"/>
<dbReference type="STRING" id="873513.HMPREF6485_0315"/>
<evidence type="ECO:0000313" key="2">
    <source>
        <dbReference type="Proteomes" id="UP000003112"/>
    </source>
</evidence>
<keyword evidence="2" id="KW-1185">Reference proteome</keyword>
<organism evidence="1 2">
    <name type="scientific">Segatella buccae ATCC 33574</name>
    <dbReference type="NCBI Taxonomy" id="873513"/>
    <lineage>
        <taxon>Bacteria</taxon>
        <taxon>Pseudomonadati</taxon>
        <taxon>Bacteroidota</taxon>
        <taxon>Bacteroidia</taxon>
        <taxon>Bacteroidales</taxon>
        <taxon>Prevotellaceae</taxon>
        <taxon>Segatella</taxon>
    </lineage>
</organism>
<reference evidence="1 2" key="1">
    <citation type="submission" date="2010-10" db="EMBL/GenBank/DDBJ databases">
        <authorList>
            <person name="Muzny D."/>
            <person name="Qin X."/>
            <person name="Deng J."/>
            <person name="Jiang H."/>
            <person name="Liu Y."/>
            <person name="Qu J."/>
            <person name="Song X.-Z."/>
            <person name="Zhang L."/>
            <person name="Thornton R."/>
            <person name="Coyle M."/>
            <person name="Francisco L."/>
            <person name="Jackson L."/>
            <person name="Javaid M."/>
            <person name="Korchina V."/>
            <person name="Kovar C."/>
            <person name="Mata R."/>
            <person name="Mathew T."/>
            <person name="Ngo R."/>
            <person name="Nguyen L."/>
            <person name="Nguyen N."/>
            <person name="Okwuonu G."/>
            <person name="Ongeri F."/>
            <person name="Pham C."/>
            <person name="Simmons D."/>
            <person name="Wilczek-Boney K."/>
            <person name="Hale W."/>
            <person name="Jakkamsetti A."/>
            <person name="Pham P."/>
            <person name="Ruth R."/>
            <person name="San Lucas F."/>
            <person name="Warren J."/>
            <person name="Zhang J."/>
            <person name="Zhao Z."/>
            <person name="Zhou C."/>
            <person name="Zhu D."/>
            <person name="Lee S."/>
            <person name="Bess C."/>
            <person name="Blankenburg K."/>
            <person name="Forbes L."/>
            <person name="Fu Q."/>
            <person name="Gubbala S."/>
            <person name="Hirani K."/>
            <person name="Jayaseelan J.C."/>
            <person name="Lara F."/>
            <person name="Munidasa M."/>
            <person name="Palculict T."/>
            <person name="Patil S."/>
            <person name="Pu L.-L."/>
            <person name="Saada N."/>
            <person name="Tang L."/>
            <person name="Weissenberger G."/>
            <person name="Zhu Y."/>
            <person name="Hemphill L."/>
            <person name="Shang Y."/>
            <person name="Youmans B."/>
            <person name="Ayvaz T."/>
            <person name="Ross M."/>
            <person name="Santibanez J."/>
            <person name="Aqrawi P."/>
            <person name="Gross S."/>
            <person name="Joshi V."/>
            <person name="Fowler G."/>
            <person name="Nazareth L."/>
            <person name="Reid J."/>
            <person name="Worley K."/>
            <person name="Petrosino J."/>
            <person name="Highlander S."/>
            <person name="Gibbs R."/>
        </authorList>
    </citation>
    <scope>NUCLEOTIDE SEQUENCE [LARGE SCALE GENOMIC DNA]</scope>
    <source>
        <strain evidence="1 2">ATCC 33574</strain>
    </source>
</reference>